<evidence type="ECO:0000256" key="3">
    <source>
        <dbReference type="ARBA" id="ARBA00023306"/>
    </source>
</evidence>
<comment type="similarity">
    <text evidence="5">Belongs to the ScpA family.</text>
</comment>
<reference evidence="6 7" key="1">
    <citation type="journal article" date="2019" name="Int. J. Syst. Evol. Microbiol.">
        <title>The Global Catalogue of Microorganisms (GCM) 10K type strain sequencing project: providing services to taxonomists for standard genome sequencing and annotation.</title>
        <authorList>
            <consortium name="The Broad Institute Genomics Platform"/>
            <consortium name="The Broad Institute Genome Sequencing Center for Infectious Disease"/>
            <person name="Wu L."/>
            <person name="Ma J."/>
        </authorList>
    </citation>
    <scope>NUCLEOTIDE SEQUENCE [LARGE SCALE GENOMIC DNA]</scope>
    <source>
        <strain evidence="6 7">JCM 12389</strain>
    </source>
</reference>
<keyword evidence="2 5" id="KW-0159">Chromosome partition</keyword>
<evidence type="ECO:0000256" key="5">
    <source>
        <dbReference type="HAMAP-Rule" id="MF_01805"/>
    </source>
</evidence>
<keyword evidence="3 5" id="KW-0131">Cell cycle</keyword>
<dbReference type="PANTHER" id="PTHR33969">
    <property type="entry name" value="SEGREGATION AND CONDENSATION PROTEIN A"/>
    <property type="match status" value="1"/>
</dbReference>
<dbReference type="InterPro" id="IPR023093">
    <property type="entry name" value="ScpA-like_C"/>
</dbReference>
<comment type="subcellular location">
    <subcellularLocation>
        <location evidence="5">Cytoplasm</location>
    </subcellularLocation>
    <text evidence="5">Associated with two foci at the outer edges of the nucleoid region in young cells, and at four foci within both cell halves in older cells.</text>
</comment>
<comment type="subunit">
    <text evidence="5">Component of a cohesin-like complex composed of ScpA, ScpB and the Smc homodimer, in which ScpA and ScpB bind to the head domain of Smc. The presence of the three proteins is required for the association of the complex with DNA.</text>
</comment>
<dbReference type="Proteomes" id="UP001500880">
    <property type="component" value="Unassembled WGS sequence"/>
</dbReference>
<dbReference type="NCBIfam" id="NF000995">
    <property type="entry name" value="PRK00104.1-4"/>
    <property type="match status" value="1"/>
</dbReference>
<keyword evidence="5" id="KW-0963">Cytoplasm</keyword>
<evidence type="ECO:0000256" key="4">
    <source>
        <dbReference type="ARBA" id="ARBA00044777"/>
    </source>
</evidence>
<protein>
    <recommendedName>
        <fullName evidence="4 5">Segregation and condensation protein A</fullName>
    </recommendedName>
</protein>
<dbReference type="InterPro" id="IPR003768">
    <property type="entry name" value="ScpA"/>
</dbReference>
<gene>
    <name evidence="5 6" type="primary">scpA</name>
    <name evidence="6" type="ORF">GCM10008986_02650</name>
</gene>
<dbReference type="HAMAP" id="MF_01805">
    <property type="entry name" value="ScpA"/>
    <property type="match status" value="1"/>
</dbReference>
<dbReference type="Gene3D" id="6.10.250.2410">
    <property type="match status" value="1"/>
</dbReference>
<dbReference type="Pfam" id="PF02616">
    <property type="entry name" value="SMC_ScpA"/>
    <property type="match status" value="1"/>
</dbReference>
<name>A0ABN1APV3_9BACI</name>
<proteinExistence type="inferred from homology"/>
<organism evidence="6 7">
    <name type="scientific">Salinibacillus aidingensis</name>
    <dbReference type="NCBI Taxonomy" id="237684"/>
    <lineage>
        <taxon>Bacteria</taxon>
        <taxon>Bacillati</taxon>
        <taxon>Bacillota</taxon>
        <taxon>Bacilli</taxon>
        <taxon>Bacillales</taxon>
        <taxon>Bacillaceae</taxon>
        <taxon>Salinibacillus</taxon>
    </lineage>
</organism>
<evidence type="ECO:0000256" key="2">
    <source>
        <dbReference type="ARBA" id="ARBA00022829"/>
    </source>
</evidence>
<dbReference type="PANTHER" id="PTHR33969:SF2">
    <property type="entry name" value="SEGREGATION AND CONDENSATION PROTEIN A"/>
    <property type="match status" value="1"/>
</dbReference>
<evidence type="ECO:0000313" key="7">
    <source>
        <dbReference type="Proteomes" id="UP001500880"/>
    </source>
</evidence>
<evidence type="ECO:0000256" key="1">
    <source>
        <dbReference type="ARBA" id="ARBA00022618"/>
    </source>
</evidence>
<evidence type="ECO:0000313" key="6">
    <source>
        <dbReference type="EMBL" id="GAA0481450.1"/>
    </source>
</evidence>
<comment type="function">
    <text evidence="5">Participates in chromosomal partition during cell division. May act via the formation of a condensin-like complex containing Smc and ScpB that pull DNA away from mid-cell into both cell halves.</text>
</comment>
<accession>A0ABN1APV3</accession>
<sequence>MKMGEEYLVKLDTFEGPLDLLLHLINRYEIDIYDIPVAQITEQYMSYIHTMQQLELNIASEYLVMAATLIEIKSKMLIPNQELELEEDEYEEEDPREDLMRRLIEYRKYKEAAQNLKDRELETNQIYTRPPVNLDVYKNENKPVENHGEVTIFDMIGALQKLFQRKKWNEPLETTVERQDIPIQERMDQMLNYIQQANRKIFFDELFPSPVRSHIVVSFIALLELMKSRMIICEQETNFSDIIIYQDAEDQLTD</sequence>
<dbReference type="Gene3D" id="1.10.10.580">
    <property type="entry name" value="Structural maintenance of chromosome 1. Chain E"/>
    <property type="match status" value="1"/>
</dbReference>
<keyword evidence="7" id="KW-1185">Reference proteome</keyword>
<dbReference type="EMBL" id="BAAADO010000001">
    <property type="protein sequence ID" value="GAA0481450.1"/>
    <property type="molecule type" value="Genomic_DNA"/>
</dbReference>
<keyword evidence="1 5" id="KW-0132">Cell division</keyword>
<comment type="caution">
    <text evidence="6">The sequence shown here is derived from an EMBL/GenBank/DDBJ whole genome shotgun (WGS) entry which is preliminary data.</text>
</comment>